<comment type="caution">
    <text evidence="1">The sequence shown here is derived from an EMBL/GenBank/DDBJ whole genome shotgun (WGS) entry which is preliminary data.</text>
</comment>
<dbReference type="EMBL" id="JAUTBL010000002">
    <property type="protein sequence ID" value="MDQ1185968.1"/>
    <property type="molecule type" value="Genomic_DNA"/>
</dbReference>
<sequence length="88" mass="9806">MITPLTENPAIMDPRKNLTTAESDALAALDFFKQQRLIDGRIHIGNKRFSLRTIKRLEEKELVKGKVPKVELTTGGGLALYRLKGSDA</sequence>
<reference evidence="1 2" key="1">
    <citation type="submission" date="2023-07" db="EMBL/GenBank/DDBJ databases">
        <title>Functional and genomic diversity of the sorghum phyllosphere microbiome.</title>
        <authorList>
            <person name="Shade A."/>
        </authorList>
    </citation>
    <scope>NUCLEOTIDE SEQUENCE [LARGE SCALE GENOMIC DNA]</scope>
    <source>
        <strain evidence="1 2">SORGH_AS_1126</strain>
    </source>
</reference>
<protein>
    <submittedName>
        <fullName evidence="1">Uncharacterized protein</fullName>
    </submittedName>
</protein>
<organism evidence="1 2">
    <name type="scientific">Agrobacterium larrymoorei</name>
    <dbReference type="NCBI Taxonomy" id="160699"/>
    <lineage>
        <taxon>Bacteria</taxon>
        <taxon>Pseudomonadati</taxon>
        <taxon>Pseudomonadota</taxon>
        <taxon>Alphaproteobacteria</taxon>
        <taxon>Hyphomicrobiales</taxon>
        <taxon>Rhizobiaceae</taxon>
        <taxon>Rhizobium/Agrobacterium group</taxon>
        <taxon>Agrobacterium</taxon>
    </lineage>
</organism>
<evidence type="ECO:0000313" key="1">
    <source>
        <dbReference type="EMBL" id="MDQ1185968.1"/>
    </source>
</evidence>
<evidence type="ECO:0000313" key="2">
    <source>
        <dbReference type="Proteomes" id="UP001224781"/>
    </source>
</evidence>
<keyword evidence="2" id="KW-1185">Reference proteome</keyword>
<proteinExistence type="predicted"/>
<dbReference type="RefSeq" id="WP_306932613.1">
    <property type="nucleotide sequence ID" value="NZ_JAUTBL010000002.1"/>
</dbReference>
<accession>A0ABU0ULX9</accession>
<gene>
    <name evidence="1" type="ORF">QE408_003111</name>
</gene>
<dbReference type="Proteomes" id="UP001224781">
    <property type="component" value="Unassembled WGS sequence"/>
</dbReference>
<name>A0ABU0ULX9_9HYPH</name>